<protein>
    <submittedName>
        <fullName evidence="1">Uncharacterized protein</fullName>
    </submittedName>
</protein>
<reference evidence="1" key="1">
    <citation type="submission" date="2020-05" db="UniProtKB">
        <authorList>
            <consortium name="EnsemblMetazoa"/>
        </authorList>
    </citation>
    <scope>IDENTIFICATION</scope>
    <source>
        <strain evidence="1">TTRI</strain>
    </source>
</reference>
<name>A0A1A9VXZ8_GLOAU</name>
<evidence type="ECO:0000313" key="2">
    <source>
        <dbReference type="Proteomes" id="UP000078200"/>
    </source>
</evidence>
<organism evidence="1 2">
    <name type="scientific">Glossina austeni</name>
    <name type="common">Savannah tsetse fly</name>
    <dbReference type="NCBI Taxonomy" id="7395"/>
    <lineage>
        <taxon>Eukaryota</taxon>
        <taxon>Metazoa</taxon>
        <taxon>Ecdysozoa</taxon>
        <taxon>Arthropoda</taxon>
        <taxon>Hexapoda</taxon>
        <taxon>Insecta</taxon>
        <taxon>Pterygota</taxon>
        <taxon>Neoptera</taxon>
        <taxon>Endopterygota</taxon>
        <taxon>Diptera</taxon>
        <taxon>Brachycera</taxon>
        <taxon>Muscomorpha</taxon>
        <taxon>Hippoboscoidea</taxon>
        <taxon>Glossinidae</taxon>
        <taxon>Glossina</taxon>
    </lineage>
</organism>
<proteinExistence type="predicted"/>
<dbReference type="EnsemblMetazoa" id="GAUT051262-RA">
    <property type="protein sequence ID" value="GAUT051262-PA"/>
    <property type="gene ID" value="GAUT051262"/>
</dbReference>
<accession>A0A1A9VXZ8</accession>
<dbReference type="AlphaFoldDB" id="A0A1A9VXZ8"/>
<dbReference type="Proteomes" id="UP000078200">
    <property type="component" value="Unassembled WGS sequence"/>
</dbReference>
<dbReference type="VEuPathDB" id="VectorBase:GAUT051262"/>
<evidence type="ECO:0000313" key="1">
    <source>
        <dbReference type="EnsemblMetazoa" id="GAUT051262-PA"/>
    </source>
</evidence>
<keyword evidence="2" id="KW-1185">Reference proteome</keyword>
<sequence>MQSLLSEQSRVLALGDKAALLGMRIAFYWRSAYCRALIFGFPTLACRSRTMAVAMEVRVVSAFPTIDAHLVDRPLAVGDLLPWFCHCWLDLLGSGICNRFVLVTLAICCRWCDVAYADAVDDLVVAVTPLFETAVVPQHCLWPSLSSQ</sequence>